<sequence>MPVSPGSVSPPAYSRGHGELAHSALSSFIPPLYDPKPSSVSPSSSLLSSTYQVPAPSRDIDSLIINTTAPGTHPPLQAAHALCYPASLRRSPKGLYCPFVHNLAVVHTRETLLDWPNVVSTRRARSRARSPSSLRPIDARRPLQAVYALRYSASLRRSRKGPSSFVRNSLC</sequence>
<organism evidence="1 2">
    <name type="scientific">Cyclocybe aegerita</name>
    <name type="common">Black poplar mushroom</name>
    <name type="synonym">Agrocybe aegerita</name>
    <dbReference type="NCBI Taxonomy" id="1973307"/>
    <lineage>
        <taxon>Eukaryota</taxon>
        <taxon>Fungi</taxon>
        <taxon>Dikarya</taxon>
        <taxon>Basidiomycota</taxon>
        <taxon>Agaricomycotina</taxon>
        <taxon>Agaricomycetes</taxon>
        <taxon>Agaricomycetidae</taxon>
        <taxon>Agaricales</taxon>
        <taxon>Agaricineae</taxon>
        <taxon>Bolbitiaceae</taxon>
        <taxon>Cyclocybe</taxon>
    </lineage>
</organism>
<evidence type="ECO:0000313" key="1">
    <source>
        <dbReference type="EMBL" id="CAA7265997.1"/>
    </source>
</evidence>
<name>A0A8S0WMH6_CYCAE</name>
<protein>
    <submittedName>
        <fullName evidence="1">Uncharacterized protein</fullName>
    </submittedName>
</protein>
<accession>A0A8S0WMH6</accession>
<dbReference type="EMBL" id="CACVBS010000052">
    <property type="protein sequence ID" value="CAA7265997.1"/>
    <property type="molecule type" value="Genomic_DNA"/>
</dbReference>
<comment type="caution">
    <text evidence="1">The sequence shown here is derived from an EMBL/GenBank/DDBJ whole genome shotgun (WGS) entry which is preliminary data.</text>
</comment>
<dbReference type="AlphaFoldDB" id="A0A8S0WMH6"/>
<gene>
    <name evidence="1" type="ORF">AAE3_LOCUS8283</name>
</gene>
<reference evidence="1 2" key="1">
    <citation type="submission" date="2020-01" db="EMBL/GenBank/DDBJ databases">
        <authorList>
            <person name="Gupta K D."/>
        </authorList>
    </citation>
    <scope>NUCLEOTIDE SEQUENCE [LARGE SCALE GENOMIC DNA]</scope>
</reference>
<keyword evidence="2" id="KW-1185">Reference proteome</keyword>
<dbReference type="Proteomes" id="UP000467700">
    <property type="component" value="Unassembled WGS sequence"/>
</dbReference>
<evidence type="ECO:0000313" key="2">
    <source>
        <dbReference type="Proteomes" id="UP000467700"/>
    </source>
</evidence>
<proteinExistence type="predicted"/>